<dbReference type="Proteomes" id="UP000199600">
    <property type="component" value="Unassembled WGS sequence"/>
</dbReference>
<dbReference type="InterPro" id="IPR050697">
    <property type="entry name" value="Adenylyl/Guanylyl_Cyclase_3/4"/>
</dbReference>
<feature type="domain" description="Guanylate cyclase" evidence="8">
    <location>
        <begin position="490"/>
        <end position="622"/>
    </location>
</feature>
<dbReference type="EMBL" id="FLQY01000201">
    <property type="protein sequence ID" value="SBT08498.1"/>
    <property type="molecule type" value="Genomic_DNA"/>
</dbReference>
<dbReference type="SMART" id="SM00044">
    <property type="entry name" value="CYCc"/>
    <property type="match status" value="1"/>
</dbReference>
<dbReference type="Gene3D" id="3.30.70.1230">
    <property type="entry name" value="Nucleotide cyclase"/>
    <property type="match status" value="1"/>
</dbReference>
<proteinExistence type="inferred from homology"/>
<dbReference type="SMART" id="SM01080">
    <property type="entry name" value="CHASE2"/>
    <property type="match status" value="1"/>
</dbReference>
<evidence type="ECO:0000256" key="7">
    <source>
        <dbReference type="SAM" id="Phobius"/>
    </source>
</evidence>
<dbReference type="AlphaFoldDB" id="A0A1A8XWV8"/>
<dbReference type="InterPro" id="IPR007890">
    <property type="entry name" value="CHASE2"/>
</dbReference>
<name>A0A1A8XWV8_9RHOO</name>
<accession>A0A1A8XWV8</accession>
<evidence type="ECO:0000256" key="2">
    <source>
        <dbReference type="ARBA" id="ARBA00005381"/>
    </source>
</evidence>
<keyword evidence="3" id="KW-1003">Cell membrane</keyword>
<keyword evidence="5 7" id="KW-1133">Transmembrane helix</keyword>
<protein>
    <submittedName>
        <fullName evidence="9">Putative transmembrane sensor domain protein</fullName>
    </submittedName>
</protein>
<evidence type="ECO:0000259" key="8">
    <source>
        <dbReference type="PROSITE" id="PS50125"/>
    </source>
</evidence>
<dbReference type="SUPFAM" id="SSF55073">
    <property type="entry name" value="Nucleotide cyclase"/>
    <property type="match status" value="1"/>
</dbReference>
<dbReference type="FunFam" id="3.30.70.1230:FF:000016">
    <property type="entry name" value="Adenylate/guanylate cyclase domain-containing protein"/>
    <property type="match status" value="1"/>
</dbReference>
<comment type="similarity">
    <text evidence="2">Belongs to the adenylyl cyclase class-3 family.</text>
</comment>
<evidence type="ECO:0000256" key="5">
    <source>
        <dbReference type="ARBA" id="ARBA00022989"/>
    </source>
</evidence>
<dbReference type="GO" id="GO:0006171">
    <property type="term" value="P:cAMP biosynthetic process"/>
    <property type="evidence" value="ECO:0007669"/>
    <property type="project" value="TreeGrafter"/>
</dbReference>
<evidence type="ECO:0000256" key="6">
    <source>
        <dbReference type="ARBA" id="ARBA00023136"/>
    </source>
</evidence>
<feature type="transmembrane region" description="Helical" evidence="7">
    <location>
        <begin position="373"/>
        <end position="396"/>
    </location>
</feature>
<dbReference type="Pfam" id="PF00211">
    <property type="entry name" value="Guanylate_cyc"/>
    <property type="match status" value="1"/>
</dbReference>
<dbReference type="Pfam" id="PF05226">
    <property type="entry name" value="CHASE2"/>
    <property type="match status" value="1"/>
</dbReference>
<reference evidence="9 10" key="1">
    <citation type="submission" date="2016-06" db="EMBL/GenBank/DDBJ databases">
        <authorList>
            <person name="Kjaerup R.B."/>
            <person name="Dalgaard T.S."/>
            <person name="Juul-Madsen H.R."/>
        </authorList>
    </citation>
    <scope>NUCLEOTIDE SEQUENCE [LARGE SCALE GENOMIC DNA]</scope>
    <source>
        <strain evidence="9">2</strain>
    </source>
</reference>
<keyword evidence="4 7" id="KW-0812">Transmembrane</keyword>
<keyword evidence="6 7" id="KW-0472">Membrane</keyword>
<dbReference type="PROSITE" id="PS50125">
    <property type="entry name" value="GUANYLATE_CYCLASE_2"/>
    <property type="match status" value="1"/>
</dbReference>
<comment type="subcellular location">
    <subcellularLocation>
        <location evidence="1">Cell envelope</location>
    </subcellularLocation>
</comment>
<organism evidence="9 10">
    <name type="scientific">Candidatus Propionivibrio aalborgensis</name>
    <dbReference type="NCBI Taxonomy" id="1860101"/>
    <lineage>
        <taxon>Bacteria</taxon>
        <taxon>Pseudomonadati</taxon>
        <taxon>Pseudomonadota</taxon>
        <taxon>Betaproteobacteria</taxon>
        <taxon>Rhodocyclales</taxon>
        <taxon>Rhodocyclaceae</taxon>
        <taxon>Propionivibrio</taxon>
    </lineage>
</organism>
<gene>
    <name evidence="9" type="ORF">PROAA_280014</name>
</gene>
<dbReference type="InterPro" id="IPR001054">
    <property type="entry name" value="A/G_cyclase"/>
</dbReference>
<feature type="transmembrane region" description="Helical" evidence="7">
    <location>
        <begin position="428"/>
        <end position="448"/>
    </location>
</feature>
<evidence type="ECO:0000256" key="3">
    <source>
        <dbReference type="ARBA" id="ARBA00022475"/>
    </source>
</evidence>
<dbReference type="InterPro" id="IPR029787">
    <property type="entry name" value="Nucleotide_cyclase"/>
</dbReference>
<feature type="transmembrane region" description="Helical" evidence="7">
    <location>
        <begin position="403"/>
        <end position="422"/>
    </location>
</feature>
<dbReference type="GO" id="GO:0035556">
    <property type="term" value="P:intracellular signal transduction"/>
    <property type="evidence" value="ECO:0007669"/>
    <property type="project" value="InterPro"/>
</dbReference>
<evidence type="ECO:0000313" key="10">
    <source>
        <dbReference type="Proteomes" id="UP000199600"/>
    </source>
</evidence>
<evidence type="ECO:0000313" key="9">
    <source>
        <dbReference type="EMBL" id="SBT08498.1"/>
    </source>
</evidence>
<dbReference type="PANTHER" id="PTHR43081">
    <property type="entry name" value="ADENYLATE CYCLASE, TERMINAL-DIFFERENTIATION SPECIFIC-RELATED"/>
    <property type="match status" value="1"/>
</dbReference>
<sequence length="745" mass="82017">MFIRAGGALKKNLIRIALGLLLALVFFGHAAKFYQISLLNTLDAFVYDARLRLTAQGGVDERIVILDIDEKSLAEVGRWPWSRDTMAALVNKLFDSYEITLLGFDVVFAEPDRSSGLASLESMADGVLKNDTAFQSALKALRGELDFDKRFADALSKRPVVLGYYFTNLDQANRNGALPAPVLQPEDFKGRTVDFTSWSGFGGNLPEFQGKAISAGHFNPIVDFDGTSRRVPMLVEHEGKYYESLSLAMVRVLLGNPRIVPGYPEGETNSGPEWLDLPAEQGILRIPVDEYGASLIPYRGLQGSFTYLPAADALTGRLKQEQLKGKIVLLGTTAPGLMDLRVTPVGSTYPGVEIHANLVAGMLDSSIKQKPSYVLGADVLLLSLCTISLAFLLPILSPLRATVLASGILLAVACLNFLLWSSGLVMPLAAVLSAILTLYALNMSWGYFVETRSKRQFAELFGQYVPPELVDEMARDPERYSMDGKNAELTVLFSDVRGFTSISEGLDPKELTQLMNAYLGAMTRVVQKNRGTLDKYIGDAIMAFWGAPVADADHARHAVTTALEMQAELRTLDEPFKQRGWPALHIGIGINSGTMTVGDMGSKVRKSYTVMGDAVNLGSRLEGITKQYGVGIIVSDSTKALVKDVIYRELDRVRVKGKDEPVGIFEPLGVAGQIDKAAQDELKLWNQALRLYRQQDWDQAELQLYNLSRMCPDRYLYQVYAKRIAYCRANPPGESWDGVTTFETK</sequence>
<evidence type="ECO:0000256" key="4">
    <source>
        <dbReference type="ARBA" id="ARBA00022692"/>
    </source>
</evidence>
<dbReference type="CDD" id="cd07302">
    <property type="entry name" value="CHD"/>
    <property type="match status" value="1"/>
</dbReference>
<dbReference type="GO" id="GO:0030313">
    <property type="term" value="C:cell envelope"/>
    <property type="evidence" value="ECO:0007669"/>
    <property type="project" value="UniProtKB-SubCell"/>
</dbReference>
<evidence type="ECO:0000256" key="1">
    <source>
        <dbReference type="ARBA" id="ARBA00004196"/>
    </source>
</evidence>
<dbReference type="PANTHER" id="PTHR43081:SF1">
    <property type="entry name" value="ADENYLATE CYCLASE, TERMINAL-DIFFERENTIATION SPECIFIC"/>
    <property type="match status" value="1"/>
</dbReference>
<keyword evidence="10" id="KW-1185">Reference proteome</keyword>
<dbReference type="GO" id="GO:0004016">
    <property type="term" value="F:adenylate cyclase activity"/>
    <property type="evidence" value="ECO:0007669"/>
    <property type="project" value="UniProtKB-ARBA"/>
</dbReference>